<dbReference type="EMBL" id="CP099425">
    <property type="protein sequence ID" value="USW55852.1"/>
    <property type="molecule type" value="Genomic_DNA"/>
</dbReference>
<reference evidence="1" key="1">
    <citation type="submission" date="2022-06" db="EMBL/GenBank/DDBJ databases">
        <title>Complete genome sequences of two strains of the flax pathogen Septoria linicola.</title>
        <authorList>
            <person name="Lapalu N."/>
            <person name="Simon A."/>
            <person name="Demenou B."/>
            <person name="Paumier D."/>
            <person name="Guillot M.-P."/>
            <person name="Gout L."/>
            <person name="Valade R."/>
        </authorList>
    </citation>
    <scope>NUCLEOTIDE SEQUENCE</scope>
    <source>
        <strain evidence="1">SE15195</strain>
    </source>
</reference>
<evidence type="ECO:0000313" key="2">
    <source>
        <dbReference type="Proteomes" id="UP001056384"/>
    </source>
</evidence>
<gene>
    <name evidence="1" type="ORF">Slin15195_G091710</name>
</gene>
<dbReference type="Proteomes" id="UP001056384">
    <property type="component" value="Chromosome 8"/>
</dbReference>
<accession>A0A9Q9AU37</accession>
<proteinExistence type="predicted"/>
<keyword evidence="2" id="KW-1185">Reference proteome</keyword>
<sequence>MALLQQAGMSTMFHYNALHYLSTMPLAYEGYKYTDALDKSLRWDLGLRRQLFDSPQLRASKEKALHVLAERVISADADQAYFSA</sequence>
<protein>
    <submittedName>
        <fullName evidence="1">Uncharacterized protein</fullName>
    </submittedName>
</protein>
<evidence type="ECO:0000313" key="1">
    <source>
        <dbReference type="EMBL" id="USW55852.1"/>
    </source>
</evidence>
<organism evidence="1 2">
    <name type="scientific">Septoria linicola</name>
    <dbReference type="NCBI Taxonomy" id="215465"/>
    <lineage>
        <taxon>Eukaryota</taxon>
        <taxon>Fungi</taxon>
        <taxon>Dikarya</taxon>
        <taxon>Ascomycota</taxon>
        <taxon>Pezizomycotina</taxon>
        <taxon>Dothideomycetes</taxon>
        <taxon>Dothideomycetidae</taxon>
        <taxon>Mycosphaerellales</taxon>
        <taxon>Mycosphaerellaceae</taxon>
        <taxon>Septoria</taxon>
    </lineage>
</organism>
<dbReference type="AlphaFoldDB" id="A0A9Q9AU37"/>
<name>A0A9Q9AU37_9PEZI</name>